<feature type="transmembrane region" description="Helical" evidence="11">
    <location>
        <begin position="157"/>
        <end position="176"/>
    </location>
</feature>
<dbReference type="AlphaFoldDB" id="A0A3A3YVH0"/>
<accession>A0A3A3YVH0</accession>
<feature type="transmembrane region" description="Helical" evidence="11">
    <location>
        <begin position="290"/>
        <end position="308"/>
    </location>
</feature>
<reference evidence="12 13" key="1">
    <citation type="submission" date="2018-09" db="EMBL/GenBank/DDBJ databases">
        <title>YIM 75000 draft genome.</title>
        <authorList>
            <person name="Tang S."/>
            <person name="Feng Y."/>
        </authorList>
    </citation>
    <scope>NUCLEOTIDE SEQUENCE [LARGE SCALE GENOMIC DNA]</scope>
    <source>
        <strain evidence="12 13">YIM 75000</strain>
    </source>
</reference>
<feature type="transmembrane region" description="Helical" evidence="11">
    <location>
        <begin position="369"/>
        <end position="401"/>
    </location>
</feature>
<dbReference type="InterPro" id="IPR001851">
    <property type="entry name" value="ABC_transp_permease"/>
</dbReference>
<comment type="caution">
    <text evidence="12">The sequence shown here is derived from an EMBL/GenBank/DDBJ whole genome shotgun (WGS) entry which is preliminary data.</text>
</comment>
<dbReference type="Pfam" id="PF02653">
    <property type="entry name" value="BPD_transp_2"/>
    <property type="match status" value="1"/>
</dbReference>
<feature type="transmembrane region" description="Helical" evidence="11">
    <location>
        <begin position="339"/>
        <end position="357"/>
    </location>
</feature>
<organism evidence="12 13">
    <name type="scientific">Vallicoccus soli</name>
    <dbReference type="NCBI Taxonomy" id="2339232"/>
    <lineage>
        <taxon>Bacteria</taxon>
        <taxon>Bacillati</taxon>
        <taxon>Actinomycetota</taxon>
        <taxon>Actinomycetes</taxon>
        <taxon>Motilibacterales</taxon>
        <taxon>Vallicoccaceae</taxon>
        <taxon>Vallicoccus</taxon>
    </lineage>
</organism>
<dbReference type="Proteomes" id="UP000265614">
    <property type="component" value="Unassembled WGS sequence"/>
</dbReference>
<evidence type="ECO:0000256" key="7">
    <source>
        <dbReference type="ARBA" id="ARBA00022989"/>
    </source>
</evidence>
<feature type="region of interest" description="Disordered" evidence="10">
    <location>
        <begin position="1"/>
        <end position="51"/>
    </location>
</feature>
<evidence type="ECO:0000313" key="12">
    <source>
        <dbReference type="EMBL" id="RJK93864.1"/>
    </source>
</evidence>
<feature type="transmembrane region" description="Helical" evidence="11">
    <location>
        <begin position="413"/>
        <end position="431"/>
    </location>
</feature>
<evidence type="ECO:0000256" key="9">
    <source>
        <dbReference type="ARBA" id="ARBA00037998"/>
    </source>
</evidence>
<keyword evidence="2" id="KW-0813">Transport</keyword>
<evidence type="ECO:0000256" key="3">
    <source>
        <dbReference type="ARBA" id="ARBA00022475"/>
    </source>
</evidence>
<evidence type="ECO:0000256" key="2">
    <source>
        <dbReference type="ARBA" id="ARBA00022448"/>
    </source>
</evidence>
<dbReference type="CDD" id="cd06582">
    <property type="entry name" value="TM_PBP1_LivH_like"/>
    <property type="match status" value="1"/>
</dbReference>
<evidence type="ECO:0000313" key="13">
    <source>
        <dbReference type="Proteomes" id="UP000265614"/>
    </source>
</evidence>
<dbReference type="GO" id="GO:0015808">
    <property type="term" value="P:L-alanine transport"/>
    <property type="evidence" value="ECO:0007669"/>
    <property type="project" value="TreeGrafter"/>
</dbReference>
<dbReference type="EMBL" id="QZEZ01000008">
    <property type="protein sequence ID" value="RJK93864.1"/>
    <property type="molecule type" value="Genomic_DNA"/>
</dbReference>
<feature type="transmembrane region" description="Helical" evidence="11">
    <location>
        <begin position="237"/>
        <end position="258"/>
    </location>
</feature>
<gene>
    <name evidence="12" type="ORF">D5H78_15435</name>
</gene>
<protein>
    <submittedName>
        <fullName evidence="12">Branched-chain amino acid ABC transporter permease</fullName>
    </submittedName>
</protein>
<keyword evidence="6" id="KW-0029">Amino-acid transport</keyword>
<dbReference type="GO" id="GO:0005886">
    <property type="term" value="C:plasma membrane"/>
    <property type="evidence" value="ECO:0007669"/>
    <property type="project" value="UniProtKB-SubCell"/>
</dbReference>
<name>A0A3A3YVH0_9ACTN</name>
<evidence type="ECO:0000256" key="8">
    <source>
        <dbReference type="ARBA" id="ARBA00023136"/>
    </source>
</evidence>
<feature type="compositionally biased region" description="Low complexity" evidence="10">
    <location>
        <begin position="1"/>
        <end position="46"/>
    </location>
</feature>
<keyword evidence="8 11" id="KW-0472">Membrane</keyword>
<keyword evidence="7 11" id="KW-1133">Transmembrane helix</keyword>
<sequence>MGAATAGTAAALSTPAPTPAATAEVAPGATPGAGDPAAPGTGAPAEPEGETVQGRLEFEDAPQEGVVVTVEGGGFSGEATTDAEGAWVVDVPGPGSYTVTLDEESLAEGVSLRNPDRNPITTQVNGGQNKTVLFALGEGSRQVASDADRALQLAAEGLRFGLLIALAAVGLSLIFGTTGLTNFAHGELVTLGALVAFLFHGTLGVPLWLATLLTIVVCGLLGGVVDRGLWAPLRSRGTGLIAMMIVSIGLSLFVRYLYLYLFGGTTRSYPDAQGQEAVDLGPITLSPLDYLSMLIAVVVLVAVGFALLRTRIGKATRAVADNPALASASGIDVEGVIRTVWIVGAALAGLAGVLLGIAQQVNWQMGFQILLLIFAAVTLGGLGTAFGALVGSLVVGIFVQVSTLVIPAELKNVAALAVLIVILLVRPQGILGRRERVG</sequence>
<dbReference type="GO" id="GO:0042941">
    <property type="term" value="P:D-alanine transmembrane transport"/>
    <property type="evidence" value="ECO:0007669"/>
    <property type="project" value="TreeGrafter"/>
</dbReference>
<comment type="similarity">
    <text evidence="9">Belongs to the binding-protein-dependent transport system permease family. LivHM subfamily.</text>
</comment>
<evidence type="ECO:0000256" key="5">
    <source>
        <dbReference type="ARBA" id="ARBA00022692"/>
    </source>
</evidence>
<keyword evidence="13" id="KW-1185">Reference proteome</keyword>
<dbReference type="GO" id="GO:0015190">
    <property type="term" value="F:L-leucine transmembrane transporter activity"/>
    <property type="evidence" value="ECO:0007669"/>
    <property type="project" value="TreeGrafter"/>
</dbReference>
<dbReference type="GO" id="GO:0015188">
    <property type="term" value="F:L-isoleucine transmembrane transporter activity"/>
    <property type="evidence" value="ECO:0007669"/>
    <property type="project" value="TreeGrafter"/>
</dbReference>
<keyword evidence="5 11" id="KW-0812">Transmembrane</keyword>
<dbReference type="GO" id="GO:1903806">
    <property type="term" value="P:L-isoleucine import across plasma membrane"/>
    <property type="evidence" value="ECO:0007669"/>
    <property type="project" value="TreeGrafter"/>
</dbReference>
<dbReference type="GO" id="GO:0015192">
    <property type="term" value="F:L-phenylalanine transmembrane transporter activity"/>
    <property type="evidence" value="ECO:0007669"/>
    <property type="project" value="TreeGrafter"/>
</dbReference>
<comment type="subcellular location">
    <subcellularLocation>
        <location evidence="1">Cell membrane</location>
        <topology evidence="1">Multi-pass membrane protein</topology>
    </subcellularLocation>
</comment>
<dbReference type="PANTHER" id="PTHR11795">
    <property type="entry name" value="BRANCHED-CHAIN AMINO ACID TRANSPORT SYSTEM PERMEASE PROTEIN LIVH"/>
    <property type="match status" value="1"/>
</dbReference>
<keyword evidence="4" id="KW-0997">Cell inner membrane</keyword>
<dbReference type="PANTHER" id="PTHR11795:SF371">
    <property type="entry name" value="HIGH-AFFINITY BRANCHED-CHAIN AMINO ACID TRANSPORT SYSTEM PERMEASE PROTEIN LIVH"/>
    <property type="match status" value="1"/>
</dbReference>
<keyword evidence="3" id="KW-1003">Cell membrane</keyword>
<evidence type="ECO:0000256" key="4">
    <source>
        <dbReference type="ARBA" id="ARBA00022519"/>
    </source>
</evidence>
<evidence type="ECO:0000256" key="6">
    <source>
        <dbReference type="ARBA" id="ARBA00022970"/>
    </source>
</evidence>
<evidence type="ECO:0000256" key="1">
    <source>
        <dbReference type="ARBA" id="ARBA00004651"/>
    </source>
</evidence>
<evidence type="ECO:0000256" key="11">
    <source>
        <dbReference type="SAM" id="Phobius"/>
    </source>
</evidence>
<dbReference type="OrthoDB" id="9807115at2"/>
<dbReference type="InterPro" id="IPR052157">
    <property type="entry name" value="BCAA_transport_permease"/>
</dbReference>
<dbReference type="GO" id="GO:0005304">
    <property type="term" value="F:L-valine transmembrane transporter activity"/>
    <property type="evidence" value="ECO:0007669"/>
    <property type="project" value="TreeGrafter"/>
</dbReference>
<feature type="transmembrane region" description="Helical" evidence="11">
    <location>
        <begin position="207"/>
        <end position="225"/>
    </location>
</feature>
<proteinExistence type="inferred from homology"/>
<evidence type="ECO:0000256" key="10">
    <source>
        <dbReference type="SAM" id="MobiDB-lite"/>
    </source>
</evidence>